<evidence type="ECO:0000256" key="1">
    <source>
        <dbReference type="ARBA" id="ARBA00023015"/>
    </source>
</evidence>
<dbReference type="SUPFAM" id="SSF48498">
    <property type="entry name" value="Tetracyclin repressor-like, C-terminal domain"/>
    <property type="match status" value="1"/>
</dbReference>
<name>A0A919V9S3_9ACTN</name>
<dbReference type="Gene3D" id="1.10.357.10">
    <property type="entry name" value="Tetracycline Repressor, domain 2"/>
    <property type="match status" value="1"/>
</dbReference>
<keyword evidence="2 4" id="KW-0238">DNA-binding</keyword>
<dbReference type="GO" id="GO:0000976">
    <property type="term" value="F:transcription cis-regulatory region binding"/>
    <property type="evidence" value="ECO:0007669"/>
    <property type="project" value="TreeGrafter"/>
</dbReference>
<keyword evidence="7" id="KW-1185">Reference proteome</keyword>
<keyword evidence="3" id="KW-0804">Transcription</keyword>
<dbReference type="SUPFAM" id="SSF46689">
    <property type="entry name" value="Homeodomain-like"/>
    <property type="match status" value="1"/>
</dbReference>
<dbReference type="InterPro" id="IPR025996">
    <property type="entry name" value="MT1864/Rv1816-like_C"/>
</dbReference>
<dbReference type="PANTHER" id="PTHR30055:SF243">
    <property type="entry name" value="HTH-TYPE TRANSCRIPTIONAL REGULATOR RV1816"/>
    <property type="match status" value="1"/>
</dbReference>
<organism evidence="6 7">
    <name type="scientific">Sinosporangium siamense</name>
    <dbReference type="NCBI Taxonomy" id="1367973"/>
    <lineage>
        <taxon>Bacteria</taxon>
        <taxon>Bacillati</taxon>
        <taxon>Actinomycetota</taxon>
        <taxon>Actinomycetes</taxon>
        <taxon>Streptosporangiales</taxon>
        <taxon>Streptosporangiaceae</taxon>
        <taxon>Sinosporangium</taxon>
    </lineage>
</organism>
<sequence>MAADDASERERTPSSPRARYRDQLRQEIKDVARRHLAELGGAGQLSVNAIARDLGMRGPSLYRYFPSRDALITELLIDAYTDLGDTLRRTVADSRSCGEAPAERIRHYARTYRRWALENPELFDLLYGRPVPGYRAPAETGPMARSIMVLLMDLIQEARQKPEPPAGEEWRTQPVPSADESFQLAVRLAAGCHGLLVLELHGHLADMVPDPSALFETELDEILRRALSDPGHS</sequence>
<feature type="DNA-binding region" description="H-T-H motif" evidence="4">
    <location>
        <begin position="46"/>
        <end position="65"/>
    </location>
</feature>
<protein>
    <submittedName>
        <fullName evidence="6">TetR family transcriptional regulator</fullName>
    </submittedName>
</protein>
<evidence type="ECO:0000256" key="3">
    <source>
        <dbReference type="ARBA" id="ARBA00023163"/>
    </source>
</evidence>
<evidence type="ECO:0000313" key="7">
    <source>
        <dbReference type="Proteomes" id="UP000606172"/>
    </source>
</evidence>
<evidence type="ECO:0000256" key="2">
    <source>
        <dbReference type="ARBA" id="ARBA00023125"/>
    </source>
</evidence>
<proteinExistence type="predicted"/>
<dbReference type="PANTHER" id="PTHR30055">
    <property type="entry name" value="HTH-TYPE TRANSCRIPTIONAL REGULATOR RUTR"/>
    <property type="match status" value="1"/>
</dbReference>
<dbReference type="Pfam" id="PF13305">
    <property type="entry name" value="TetR_C_33"/>
    <property type="match status" value="1"/>
</dbReference>
<dbReference type="Pfam" id="PF00440">
    <property type="entry name" value="TetR_N"/>
    <property type="match status" value="1"/>
</dbReference>
<feature type="domain" description="HTH tetR-type" evidence="5">
    <location>
        <begin position="22"/>
        <end position="83"/>
    </location>
</feature>
<dbReference type="PROSITE" id="PS50977">
    <property type="entry name" value="HTH_TETR_2"/>
    <property type="match status" value="1"/>
</dbReference>
<dbReference type="RefSeq" id="WP_204029288.1">
    <property type="nucleotide sequence ID" value="NZ_BOOW01000030.1"/>
</dbReference>
<evidence type="ECO:0000256" key="4">
    <source>
        <dbReference type="PROSITE-ProRule" id="PRU00335"/>
    </source>
</evidence>
<dbReference type="InterPro" id="IPR001647">
    <property type="entry name" value="HTH_TetR"/>
</dbReference>
<accession>A0A919V9S3</accession>
<dbReference type="EMBL" id="BOOW01000030">
    <property type="protein sequence ID" value="GII94637.1"/>
    <property type="molecule type" value="Genomic_DNA"/>
</dbReference>
<dbReference type="Proteomes" id="UP000606172">
    <property type="component" value="Unassembled WGS sequence"/>
</dbReference>
<reference evidence="6" key="1">
    <citation type="submission" date="2021-01" db="EMBL/GenBank/DDBJ databases">
        <title>Whole genome shotgun sequence of Sinosporangium siamense NBRC 109515.</title>
        <authorList>
            <person name="Komaki H."/>
            <person name="Tamura T."/>
        </authorList>
    </citation>
    <scope>NUCLEOTIDE SEQUENCE</scope>
    <source>
        <strain evidence="6">NBRC 109515</strain>
    </source>
</reference>
<keyword evidence="1" id="KW-0805">Transcription regulation</keyword>
<gene>
    <name evidence="6" type="ORF">Ssi02_48680</name>
</gene>
<evidence type="ECO:0000313" key="6">
    <source>
        <dbReference type="EMBL" id="GII94637.1"/>
    </source>
</evidence>
<evidence type="ECO:0000259" key="5">
    <source>
        <dbReference type="PROSITE" id="PS50977"/>
    </source>
</evidence>
<dbReference type="AlphaFoldDB" id="A0A919V9S3"/>
<dbReference type="InterPro" id="IPR050109">
    <property type="entry name" value="HTH-type_TetR-like_transc_reg"/>
</dbReference>
<dbReference type="InterPro" id="IPR036271">
    <property type="entry name" value="Tet_transcr_reg_TetR-rel_C_sf"/>
</dbReference>
<comment type="caution">
    <text evidence="6">The sequence shown here is derived from an EMBL/GenBank/DDBJ whole genome shotgun (WGS) entry which is preliminary data.</text>
</comment>
<dbReference type="GO" id="GO:0003700">
    <property type="term" value="F:DNA-binding transcription factor activity"/>
    <property type="evidence" value="ECO:0007669"/>
    <property type="project" value="TreeGrafter"/>
</dbReference>
<dbReference type="InterPro" id="IPR009057">
    <property type="entry name" value="Homeodomain-like_sf"/>
</dbReference>